<sequence length="55" mass="6130">MGIFTTYIETKIKIISVNKDIVEIVVTKQECDGGFALGKEITRTTLLKIGEEKTI</sequence>
<dbReference type="AlphaFoldDB" id="A0A6M3J115"/>
<proteinExistence type="predicted"/>
<dbReference type="EMBL" id="MT141483">
    <property type="protein sequence ID" value="QJA62861.1"/>
    <property type="molecule type" value="Genomic_DNA"/>
</dbReference>
<evidence type="ECO:0000313" key="1">
    <source>
        <dbReference type="EMBL" id="QJA62861.1"/>
    </source>
</evidence>
<organism evidence="1">
    <name type="scientific">viral metagenome</name>
    <dbReference type="NCBI Taxonomy" id="1070528"/>
    <lineage>
        <taxon>unclassified sequences</taxon>
        <taxon>metagenomes</taxon>
        <taxon>organismal metagenomes</taxon>
    </lineage>
</organism>
<gene>
    <name evidence="1" type="ORF">MM415B00713_0031</name>
</gene>
<accession>A0A6M3J115</accession>
<name>A0A6M3J115_9ZZZZ</name>
<protein>
    <submittedName>
        <fullName evidence="1">Uncharacterized protein</fullName>
    </submittedName>
</protein>
<reference evidence="1" key="1">
    <citation type="submission" date="2020-03" db="EMBL/GenBank/DDBJ databases">
        <title>The deep terrestrial virosphere.</title>
        <authorList>
            <person name="Holmfeldt K."/>
            <person name="Nilsson E."/>
            <person name="Simone D."/>
            <person name="Lopez-Fernandez M."/>
            <person name="Wu X."/>
            <person name="de Brujin I."/>
            <person name="Lundin D."/>
            <person name="Andersson A."/>
            <person name="Bertilsson S."/>
            <person name="Dopson M."/>
        </authorList>
    </citation>
    <scope>NUCLEOTIDE SEQUENCE</scope>
    <source>
        <strain evidence="1">MM415B00713</strain>
    </source>
</reference>